<feature type="domain" description="NAD-dependent epimerase/dehydratase" evidence="2">
    <location>
        <begin position="3"/>
        <end position="264"/>
    </location>
</feature>
<dbReference type="InterPro" id="IPR036291">
    <property type="entry name" value="NAD(P)-bd_dom_sf"/>
</dbReference>
<dbReference type="InterPro" id="IPR001509">
    <property type="entry name" value="Epimerase_deHydtase"/>
</dbReference>
<accession>A0A326UAF9</accession>
<comment type="similarity">
    <text evidence="1">Belongs to the NAD(P)-dependent epimerase/dehydratase family.</text>
</comment>
<dbReference type="EMBL" id="QKUF01000005">
    <property type="protein sequence ID" value="PZW31920.1"/>
    <property type="molecule type" value="Genomic_DNA"/>
</dbReference>
<keyword evidence="4" id="KW-1185">Reference proteome</keyword>
<evidence type="ECO:0000256" key="1">
    <source>
        <dbReference type="ARBA" id="ARBA00007637"/>
    </source>
</evidence>
<dbReference type="PANTHER" id="PTHR43000">
    <property type="entry name" value="DTDP-D-GLUCOSE 4,6-DEHYDRATASE-RELATED"/>
    <property type="match status" value="1"/>
</dbReference>
<dbReference type="SUPFAM" id="SSF51735">
    <property type="entry name" value="NAD(P)-binding Rossmann-fold domains"/>
    <property type="match status" value="1"/>
</dbReference>
<dbReference type="RefSeq" id="WP_111321276.1">
    <property type="nucleotide sequence ID" value="NZ_BIFX01000001.1"/>
</dbReference>
<name>A0A326UAF9_THEHA</name>
<gene>
    <name evidence="3" type="ORF">EI42_01945</name>
</gene>
<evidence type="ECO:0000259" key="2">
    <source>
        <dbReference type="Pfam" id="PF01370"/>
    </source>
</evidence>
<dbReference type="Proteomes" id="UP000248806">
    <property type="component" value="Unassembled WGS sequence"/>
</dbReference>
<protein>
    <submittedName>
        <fullName evidence="3">CDP-paratose 2-epimerase</fullName>
    </submittedName>
</protein>
<proteinExistence type="inferred from homology"/>
<dbReference type="OrthoDB" id="9803061at2"/>
<reference evidence="3 4" key="1">
    <citation type="submission" date="2018-06" db="EMBL/GenBank/DDBJ databases">
        <title>Genomic Encyclopedia of Archaeal and Bacterial Type Strains, Phase II (KMG-II): from individual species to whole genera.</title>
        <authorList>
            <person name="Goeker M."/>
        </authorList>
    </citation>
    <scope>NUCLEOTIDE SEQUENCE [LARGE SCALE GENOMIC DNA]</scope>
    <source>
        <strain evidence="3 4">ATCC BAA-1881</strain>
    </source>
</reference>
<dbReference type="Pfam" id="PF01370">
    <property type="entry name" value="Epimerase"/>
    <property type="match status" value="1"/>
</dbReference>
<dbReference type="AlphaFoldDB" id="A0A326UAF9"/>
<evidence type="ECO:0000313" key="3">
    <source>
        <dbReference type="EMBL" id="PZW31920.1"/>
    </source>
</evidence>
<sequence>MKVLVTGGCGFLGSHVCEFYRKRGDEVIAYDNMTKHELARTGYATEQARRYNADFLRSIGATIIEEDIRDYERLLRATQGCDFLVHTAAQPAMTISLEDVDLDFSTNVTGTLHVLKAARHYRIPLVSCSSVHVYGNQINNTLQEQATRFTAEPQDIDEAYPTMRGLLTPLHASKHSAESYVQAFIDSYEVEAANFRLTGFYGPRQFGGEDHGWVANFCIRAALGWPITIFGTDKQVRDILYVQDVVNAIHAFYEQRKPGTYNIGGGYAHAISLKECLDIISHTLKKSLDIQMQPARKGDLWYFVCNSAKAEHALGWTPHVSPATGIEKLLTWIQENRTCFQENNKANASSTEHAKGGVQV</sequence>
<organism evidence="3 4">
    <name type="scientific">Thermosporothrix hazakensis</name>
    <dbReference type="NCBI Taxonomy" id="644383"/>
    <lineage>
        <taxon>Bacteria</taxon>
        <taxon>Bacillati</taxon>
        <taxon>Chloroflexota</taxon>
        <taxon>Ktedonobacteria</taxon>
        <taxon>Ktedonobacterales</taxon>
        <taxon>Thermosporotrichaceae</taxon>
        <taxon>Thermosporothrix</taxon>
    </lineage>
</organism>
<dbReference type="Gene3D" id="3.40.50.720">
    <property type="entry name" value="NAD(P)-binding Rossmann-like Domain"/>
    <property type="match status" value="1"/>
</dbReference>
<evidence type="ECO:0000313" key="4">
    <source>
        <dbReference type="Proteomes" id="UP000248806"/>
    </source>
</evidence>
<comment type="caution">
    <text evidence="3">The sequence shown here is derived from an EMBL/GenBank/DDBJ whole genome shotgun (WGS) entry which is preliminary data.</text>
</comment>